<dbReference type="AlphaFoldDB" id="A0A367JGY8"/>
<dbReference type="Proteomes" id="UP000252139">
    <property type="component" value="Unassembled WGS sequence"/>
</dbReference>
<keyword evidence="2" id="KW-1185">Reference proteome</keyword>
<organism evidence="1 2">
    <name type="scientific">Rhizopus azygosporus</name>
    <name type="common">Rhizopus microsporus var. azygosporus</name>
    <dbReference type="NCBI Taxonomy" id="86630"/>
    <lineage>
        <taxon>Eukaryota</taxon>
        <taxon>Fungi</taxon>
        <taxon>Fungi incertae sedis</taxon>
        <taxon>Mucoromycota</taxon>
        <taxon>Mucoromycotina</taxon>
        <taxon>Mucoromycetes</taxon>
        <taxon>Mucorales</taxon>
        <taxon>Mucorineae</taxon>
        <taxon>Rhizopodaceae</taxon>
        <taxon>Rhizopus</taxon>
    </lineage>
</organism>
<proteinExistence type="predicted"/>
<protein>
    <submittedName>
        <fullName evidence="1">Uncharacterized protein</fullName>
    </submittedName>
</protein>
<evidence type="ECO:0000313" key="2">
    <source>
        <dbReference type="Proteomes" id="UP000252139"/>
    </source>
</evidence>
<comment type="caution">
    <text evidence="1">The sequence shown here is derived from an EMBL/GenBank/DDBJ whole genome shotgun (WGS) entry which is preliminary data.</text>
</comment>
<dbReference type="EMBL" id="PJQL01001330">
    <property type="protein sequence ID" value="RCH89203.1"/>
    <property type="molecule type" value="Genomic_DNA"/>
</dbReference>
<dbReference type="STRING" id="86630.A0A367JGY8"/>
<name>A0A367JGY8_RHIAZ</name>
<reference evidence="1 2" key="1">
    <citation type="journal article" date="2018" name="G3 (Bethesda)">
        <title>Phylogenetic and Phylogenomic Definition of Rhizopus Species.</title>
        <authorList>
            <person name="Gryganskyi A.P."/>
            <person name="Golan J."/>
            <person name="Dolatabadi S."/>
            <person name="Mondo S."/>
            <person name="Robb S."/>
            <person name="Idnurm A."/>
            <person name="Muszewska A."/>
            <person name="Steczkiewicz K."/>
            <person name="Masonjones S."/>
            <person name="Liao H.L."/>
            <person name="Gajdeczka M.T."/>
            <person name="Anike F."/>
            <person name="Vuek A."/>
            <person name="Anishchenko I.M."/>
            <person name="Voigt K."/>
            <person name="de Hoog G.S."/>
            <person name="Smith M.E."/>
            <person name="Heitman J."/>
            <person name="Vilgalys R."/>
            <person name="Stajich J.E."/>
        </authorList>
    </citation>
    <scope>NUCLEOTIDE SEQUENCE [LARGE SCALE GENOMIC DNA]</scope>
    <source>
        <strain evidence="1 2">CBS 357.93</strain>
    </source>
</reference>
<gene>
    <name evidence="1" type="ORF">CU097_003109</name>
</gene>
<sequence>MDASIDDQMMNVWLLRKIGLAPFSLSVRDAHNCLIEYNGMSHRRNVQGQSGGSFQCRAIVPTKYMTDSIDDHVLADTTLATMVHRSPYRIMLMRNKHHELDSSMTTLLNQDWDIHPEIKYVCAQSLAGAILLSSNGVAILISTIEIYGRTKTIDIHQEMNSGESSIPPDDAPYLDVYHTKLYTHEGAPSWSLACKHAMVL</sequence>
<dbReference type="OrthoDB" id="2283214at2759"/>
<evidence type="ECO:0000313" key="1">
    <source>
        <dbReference type="EMBL" id="RCH89203.1"/>
    </source>
</evidence>
<accession>A0A367JGY8</accession>